<protein>
    <submittedName>
        <fullName evidence="1">Uncharacterized protein</fullName>
    </submittedName>
</protein>
<keyword evidence="2" id="KW-1185">Reference proteome</keyword>
<evidence type="ECO:0000313" key="2">
    <source>
        <dbReference type="Proteomes" id="UP000823775"/>
    </source>
</evidence>
<accession>A0ABS8WMF2</accession>
<evidence type="ECO:0000313" key="1">
    <source>
        <dbReference type="EMBL" id="MCE3052013.1"/>
    </source>
</evidence>
<reference evidence="1 2" key="1">
    <citation type="journal article" date="2021" name="BMC Genomics">
        <title>Datura genome reveals duplications of psychoactive alkaloid biosynthetic genes and high mutation rate following tissue culture.</title>
        <authorList>
            <person name="Rajewski A."/>
            <person name="Carter-House D."/>
            <person name="Stajich J."/>
            <person name="Litt A."/>
        </authorList>
    </citation>
    <scope>NUCLEOTIDE SEQUENCE [LARGE SCALE GENOMIC DNA]</scope>
    <source>
        <strain evidence="1">AR-01</strain>
    </source>
</reference>
<proteinExistence type="predicted"/>
<comment type="caution">
    <text evidence="1">The sequence shown here is derived from an EMBL/GenBank/DDBJ whole genome shotgun (WGS) entry which is preliminary data.</text>
</comment>
<gene>
    <name evidence="1" type="ORF">HAX54_051412</name>
</gene>
<sequence>MPRLEQACPKSHLTNRAKEARNFHFQLLITVFFLEERVQFNNSIAQNLKFNPVTSTLAIHTITHFCQSNNDGSGLQQQHEPLLGILGSQGLRHPFIGNTNYRSMRRLGIIMLKVDLADLNGSWNNISENLEIVFGTNIENTAN</sequence>
<name>A0ABS8WMF2_DATST</name>
<dbReference type="EMBL" id="JACEIK010009154">
    <property type="protein sequence ID" value="MCE3052013.1"/>
    <property type="molecule type" value="Genomic_DNA"/>
</dbReference>
<organism evidence="1 2">
    <name type="scientific">Datura stramonium</name>
    <name type="common">Jimsonweed</name>
    <name type="synonym">Common thornapple</name>
    <dbReference type="NCBI Taxonomy" id="4076"/>
    <lineage>
        <taxon>Eukaryota</taxon>
        <taxon>Viridiplantae</taxon>
        <taxon>Streptophyta</taxon>
        <taxon>Embryophyta</taxon>
        <taxon>Tracheophyta</taxon>
        <taxon>Spermatophyta</taxon>
        <taxon>Magnoliopsida</taxon>
        <taxon>eudicotyledons</taxon>
        <taxon>Gunneridae</taxon>
        <taxon>Pentapetalae</taxon>
        <taxon>asterids</taxon>
        <taxon>lamiids</taxon>
        <taxon>Solanales</taxon>
        <taxon>Solanaceae</taxon>
        <taxon>Solanoideae</taxon>
        <taxon>Datureae</taxon>
        <taxon>Datura</taxon>
    </lineage>
</organism>
<dbReference type="Proteomes" id="UP000823775">
    <property type="component" value="Unassembled WGS sequence"/>
</dbReference>